<dbReference type="InterPro" id="IPR046347">
    <property type="entry name" value="bZIP_sf"/>
</dbReference>
<gene>
    <name evidence="7" type="ORF">WICANDRAFT_84863</name>
</gene>
<sequence length="379" mass="43204">MTDLNSQLNYANSLHYQQQQQLQNHLQKLQSNIKTGQDKVPSSNNNNTNENPLLNIPLDQQQQQNQQRPQPQQHHQSAQMFTNNGLFTETLSPFFAPYGIDVSHFPLTNPPIFESALMVNNQGQPRRRISISNGQIGQITTHSLNGDDLYDSQPPPLPKPSSQDDSNINQQLYNPSLGIDPLTPNIQIPPQPQQQQQVPPPQQIPQHLVNVPPPQQPPIPQQQQQPPPPPPQQQQQQVKQTNQPYTTLGQSGIPNHKLVYNNEVIFNPDAGPIPGTAAWKKARLLERNRIAASKCRQRKKAAHIQLKEDVEKYQFQINQLKKDKKRLIDFYQEVKMLYETNRANDVEELGKLLGGISFEDFSNGDFEVNEDEDDDYEDE</sequence>
<keyword evidence="8" id="KW-1185">Reference proteome</keyword>
<evidence type="ECO:0000256" key="2">
    <source>
        <dbReference type="ARBA" id="ARBA00023015"/>
    </source>
</evidence>
<dbReference type="PANTHER" id="PTHR19304">
    <property type="entry name" value="CYCLIC-AMP RESPONSE ELEMENT BINDING PROTEIN"/>
    <property type="match status" value="1"/>
</dbReference>
<evidence type="ECO:0000256" key="3">
    <source>
        <dbReference type="ARBA" id="ARBA00023163"/>
    </source>
</evidence>
<evidence type="ECO:0000256" key="1">
    <source>
        <dbReference type="ARBA" id="ARBA00004123"/>
    </source>
</evidence>
<evidence type="ECO:0000313" key="7">
    <source>
        <dbReference type="EMBL" id="ODQ59250.1"/>
    </source>
</evidence>
<keyword evidence="2" id="KW-0805">Transcription regulation</keyword>
<keyword evidence="3" id="KW-0804">Transcription</keyword>
<dbReference type="InterPro" id="IPR051027">
    <property type="entry name" value="bZIP_transcription_factors"/>
</dbReference>
<dbReference type="Proteomes" id="UP000094112">
    <property type="component" value="Unassembled WGS sequence"/>
</dbReference>
<name>A0A1E3P1X9_WICAA</name>
<dbReference type="GO" id="GO:0003700">
    <property type="term" value="F:DNA-binding transcription factor activity"/>
    <property type="evidence" value="ECO:0007669"/>
    <property type="project" value="InterPro"/>
</dbReference>
<organism evidence="7 8">
    <name type="scientific">Wickerhamomyces anomalus (strain ATCC 58044 / CBS 1984 / NCYC 433 / NRRL Y-366-8)</name>
    <name type="common">Yeast</name>
    <name type="synonym">Hansenula anomala</name>
    <dbReference type="NCBI Taxonomy" id="683960"/>
    <lineage>
        <taxon>Eukaryota</taxon>
        <taxon>Fungi</taxon>
        <taxon>Dikarya</taxon>
        <taxon>Ascomycota</taxon>
        <taxon>Saccharomycotina</taxon>
        <taxon>Saccharomycetes</taxon>
        <taxon>Phaffomycetales</taxon>
        <taxon>Wickerhamomycetaceae</taxon>
        <taxon>Wickerhamomyces</taxon>
    </lineage>
</organism>
<feature type="domain" description="BZIP" evidence="6">
    <location>
        <begin position="283"/>
        <end position="298"/>
    </location>
</feature>
<dbReference type="EMBL" id="KV454211">
    <property type="protein sequence ID" value="ODQ59250.1"/>
    <property type="molecule type" value="Genomic_DNA"/>
</dbReference>
<dbReference type="CDD" id="cd14687">
    <property type="entry name" value="bZIP_ATF2"/>
    <property type="match status" value="1"/>
</dbReference>
<protein>
    <recommendedName>
        <fullName evidence="6">BZIP domain-containing protein</fullName>
    </recommendedName>
</protein>
<evidence type="ECO:0000313" key="8">
    <source>
        <dbReference type="Proteomes" id="UP000094112"/>
    </source>
</evidence>
<dbReference type="SMART" id="SM00338">
    <property type="entry name" value="BRLZ"/>
    <property type="match status" value="1"/>
</dbReference>
<feature type="region of interest" description="Disordered" evidence="5">
    <location>
        <begin position="360"/>
        <end position="379"/>
    </location>
</feature>
<feature type="compositionally biased region" description="Low complexity" evidence="5">
    <location>
        <begin position="41"/>
        <end position="54"/>
    </location>
</feature>
<evidence type="ECO:0000256" key="5">
    <source>
        <dbReference type="SAM" id="MobiDB-lite"/>
    </source>
</evidence>
<dbReference type="AlphaFoldDB" id="A0A1E3P1X9"/>
<keyword evidence="4" id="KW-0539">Nucleus</keyword>
<comment type="subcellular location">
    <subcellularLocation>
        <location evidence="1">Nucleus</location>
    </subcellularLocation>
</comment>
<feature type="compositionally biased region" description="Polar residues" evidence="5">
    <location>
        <begin position="238"/>
        <end position="253"/>
    </location>
</feature>
<reference evidence="7 8" key="1">
    <citation type="journal article" date="2016" name="Proc. Natl. Acad. Sci. U.S.A.">
        <title>Comparative genomics of biotechnologically important yeasts.</title>
        <authorList>
            <person name="Riley R."/>
            <person name="Haridas S."/>
            <person name="Wolfe K.H."/>
            <person name="Lopes M.R."/>
            <person name="Hittinger C.T."/>
            <person name="Goeker M."/>
            <person name="Salamov A.A."/>
            <person name="Wisecaver J.H."/>
            <person name="Long T.M."/>
            <person name="Calvey C.H."/>
            <person name="Aerts A.L."/>
            <person name="Barry K.W."/>
            <person name="Choi C."/>
            <person name="Clum A."/>
            <person name="Coughlan A.Y."/>
            <person name="Deshpande S."/>
            <person name="Douglass A.P."/>
            <person name="Hanson S.J."/>
            <person name="Klenk H.-P."/>
            <person name="LaButti K.M."/>
            <person name="Lapidus A."/>
            <person name="Lindquist E.A."/>
            <person name="Lipzen A.M."/>
            <person name="Meier-Kolthoff J.P."/>
            <person name="Ohm R.A."/>
            <person name="Otillar R.P."/>
            <person name="Pangilinan J.L."/>
            <person name="Peng Y."/>
            <person name="Rokas A."/>
            <person name="Rosa C.A."/>
            <person name="Scheuner C."/>
            <person name="Sibirny A.A."/>
            <person name="Slot J.C."/>
            <person name="Stielow J.B."/>
            <person name="Sun H."/>
            <person name="Kurtzman C.P."/>
            <person name="Blackwell M."/>
            <person name="Grigoriev I.V."/>
            <person name="Jeffries T.W."/>
        </authorList>
    </citation>
    <scope>NUCLEOTIDE SEQUENCE [LARGE SCALE GENOMIC DNA]</scope>
    <source>
        <strain evidence="8">ATCC 58044 / CBS 1984 / NCYC 433 / NRRL Y-366-8</strain>
    </source>
</reference>
<feature type="compositionally biased region" description="Acidic residues" evidence="5">
    <location>
        <begin position="367"/>
        <end position="379"/>
    </location>
</feature>
<feature type="compositionally biased region" description="Pro residues" evidence="5">
    <location>
        <begin position="211"/>
        <end position="232"/>
    </location>
</feature>
<dbReference type="Pfam" id="PF00170">
    <property type="entry name" value="bZIP_1"/>
    <property type="match status" value="1"/>
</dbReference>
<evidence type="ECO:0000256" key="4">
    <source>
        <dbReference type="ARBA" id="ARBA00023242"/>
    </source>
</evidence>
<feature type="compositionally biased region" description="Pro residues" evidence="5">
    <location>
        <begin position="187"/>
        <end position="203"/>
    </location>
</feature>
<dbReference type="RefSeq" id="XP_019038457.1">
    <property type="nucleotide sequence ID" value="XM_019185796.1"/>
</dbReference>
<dbReference type="GO" id="GO:0005634">
    <property type="term" value="C:nucleus"/>
    <property type="evidence" value="ECO:0007669"/>
    <property type="project" value="UniProtKB-SubCell"/>
</dbReference>
<dbReference type="STRING" id="683960.A0A1E3P1X9"/>
<dbReference type="SUPFAM" id="SSF57959">
    <property type="entry name" value="Leucine zipper domain"/>
    <property type="match status" value="1"/>
</dbReference>
<dbReference type="GeneID" id="30203042"/>
<dbReference type="OrthoDB" id="295274at2759"/>
<feature type="region of interest" description="Disordered" evidence="5">
    <location>
        <begin position="35"/>
        <end position="54"/>
    </location>
</feature>
<dbReference type="InterPro" id="IPR004827">
    <property type="entry name" value="bZIP"/>
</dbReference>
<evidence type="ECO:0000259" key="6">
    <source>
        <dbReference type="PROSITE" id="PS00036"/>
    </source>
</evidence>
<feature type="region of interest" description="Disordered" evidence="5">
    <location>
        <begin position="139"/>
        <end position="254"/>
    </location>
</feature>
<accession>A0A1E3P1X9</accession>
<dbReference type="Gene3D" id="1.20.5.170">
    <property type="match status" value="1"/>
</dbReference>
<proteinExistence type="predicted"/>
<dbReference type="PROSITE" id="PS00036">
    <property type="entry name" value="BZIP_BASIC"/>
    <property type="match status" value="1"/>
</dbReference>